<gene>
    <name evidence="2" type="ORF">DFH08DRAFT_799208</name>
</gene>
<feature type="region of interest" description="Disordered" evidence="1">
    <location>
        <begin position="1"/>
        <end position="22"/>
    </location>
</feature>
<reference evidence="2" key="1">
    <citation type="submission" date="2023-03" db="EMBL/GenBank/DDBJ databases">
        <title>Massive genome expansion in bonnet fungi (Mycena s.s.) driven by repeated elements and novel gene families across ecological guilds.</title>
        <authorList>
            <consortium name="Lawrence Berkeley National Laboratory"/>
            <person name="Harder C.B."/>
            <person name="Miyauchi S."/>
            <person name="Viragh M."/>
            <person name="Kuo A."/>
            <person name="Thoen E."/>
            <person name="Andreopoulos B."/>
            <person name="Lu D."/>
            <person name="Skrede I."/>
            <person name="Drula E."/>
            <person name="Henrissat B."/>
            <person name="Morin E."/>
            <person name="Kohler A."/>
            <person name="Barry K."/>
            <person name="LaButti K."/>
            <person name="Morin E."/>
            <person name="Salamov A."/>
            <person name="Lipzen A."/>
            <person name="Mereny Z."/>
            <person name="Hegedus B."/>
            <person name="Baldrian P."/>
            <person name="Stursova M."/>
            <person name="Weitz H."/>
            <person name="Taylor A."/>
            <person name="Grigoriev I.V."/>
            <person name="Nagy L.G."/>
            <person name="Martin F."/>
            <person name="Kauserud H."/>
        </authorList>
    </citation>
    <scope>NUCLEOTIDE SEQUENCE</scope>
    <source>
        <strain evidence="2">CBHHK002</strain>
    </source>
</reference>
<evidence type="ECO:0000313" key="3">
    <source>
        <dbReference type="Proteomes" id="UP001218218"/>
    </source>
</evidence>
<evidence type="ECO:0000313" key="2">
    <source>
        <dbReference type="EMBL" id="KAJ7364895.1"/>
    </source>
</evidence>
<comment type="caution">
    <text evidence="2">The sequence shown here is derived from an EMBL/GenBank/DDBJ whole genome shotgun (WGS) entry which is preliminary data.</text>
</comment>
<sequence length="228" mass="25207">MAEENEICRGGGDGDTDRWKGGEKMEIHEVKGPFRRTHDPPWMVLNPPDLSFVLDIGVCSQVKILHSYVSATASGSAKQRVTWSGCEAEPRTSRKGCGCTRHINKEARYWYCMQVYMGSSLLCTLNSNLQAFEETTLHIMPSKQKSYMEEGSENRELTLTHLPAAALNLHPPPYQLHCSIGALLSSHFSPVGNTLDMKAQCWGEWASGGKRKKGDGSDQSTVLVFGSI</sequence>
<dbReference type="Proteomes" id="UP001218218">
    <property type="component" value="Unassembled WGS sequence"/>
</dbReference>
<evidence type="ECO:0000256" key="1">
    <source>
        <dbReference type="SAM" id="MobiDB-lite"/>
    </source>
</evidence>
<dbReference type="AlphaFoldDB" id="A0AAD7AQ36"/>
<proteinExistence type="predicted"/>
<dbReference type="EMBL" id="JARIHO010000003">
    <property type="protein sequence ID" value="KAJ7364895.1"/>
    <property type="molecule type" value="Genomic_DNA"/>
</dbReference>
<name>A0AAD7AQ36_9AGAR</name>
<accession>A0AAD7AQ36</accession>
<keyword evidence="3" id="KW-1185">Reference proteome</keyword>
<protein>
    <submittedName>
        <fullName evidence="2">Uncharacterized protein</fullName>
    </submittedName>
</protein>
<organism evidence="2 3">
    <name type="scientific">Mycena albidolilacea</name>
    <dbReference type="NCBI Taxonomy" id="1033008"/>
    <lineage>
        <taxon>Eukaryota</taxon>
        <taxon>Fungi</taxon>
        <taxon>Dikarya</taxon>
        <taxon>Basidiomycota</taxon>
        <taxon>Agaricomycotina</taxon>
        <taxon>Agaricomycetes</taxon>
        <taxon>Agaricomycetidae</taxon>
        <taxon>Agaricales</taxon>
        <taxon>Marasmiineae</taxon>
        <taxon>Mycenaceae</taxon>
        <taxon>Mycena</taxon>
    </lineage>
</organism>